<dbReference type="EMBL" id="SMJW01000316">
    <property type="protein sequence ID" value="TDC05058.1"/>
    <property type="molecule type" value="Genomic_DNA"/>
</dbReference>
<evidence type="ECO:0000259" key="2">
    <source>
        <dbReference type="Pfam" id="PF01243"/>
    </source>
</evidence>
<dbReference type="PANTHER" id="PTHR42815:SF2">
    <property type="entry name" value="FAD-BINDING, PUTATIVE (AFU_ORTHOLOGUE AFUA_6G07600)-RELATED"/>
    <property type="match status" value="1"/>
</dbReference>
<name>A0A4R4N821_9ACTN</name>
<dbReference type="PANTHER" id="PTHR42815">
    <property type="entry name" value="FAD-BINDING, PUTATIVE (AFU_ORTHOLOGUE AFUA_6G07600)-RELATED"/>
    <property type="match status" value="1"/>
</dbReference>
<sequence length="383" mass="39732">MASSRSWPDHGMGWPPSADWPPYLRGGQVRRGHMRTPATVADIDAIIGTPPRMVLLKATGTLDEGCREVFAAAPAAALGIRDTSGVPRTMLVGGTAGFARAESRTRLSLPVPDGSPMPALGTGVSMVFLIPGVGETFRLNGTAAGAGGGRVAIDMTEAYMHCARCMLRSKLWTAVPDAPPDAPNVPAGGPLSAPGAAAFLAASPFTFLSSRDGEERADTSPRGDGPGFLQVLDGATLALPDRRGNKRADTLRNLMTCPDVSLAALLPGSSEVLHLSGTARVSTDPDLLATMALRDKPPHAAIIVHVEHAELTRATAVDVLWNGPRDPGRLPDLTGIAAAHVAANTESGRGARLLGRGLAAAPGALTRRAMDASYRSALRDEGY</sequence>
<gene>
    <name evidence="3" type="ORF">E1284_35940</name>
</gene>
<feature type="domain" description="Pyridoxamine 5'-phosphate oxidase N-terminal" evidence="2">
    <location>
        <begin position="197"/>
        <end position="311"/>
    </location>
</feature>
<evidence type="ECO:0000313" key="4">
    <source>
        <dbReference type="Proteomes" id="UP000295431"/>
    </source>
</evidence>
<reference evidence="3 4" key="1">
    <citation type="submission" date="2019-03" db="EMBL/GenBank/DDBJ databases">
        <title>Draft genome sequences of novel Actinobacteria.</title>
        <authorList>
            <person name="Sahin N."/>
            <person name="Ay H."/>
            <person name="Saygin H."/>
        </authorList>
    </citation>
    <scope>NUCLEOTIDE SEQUENCE [LARGE SCALE GENOMIC DNA]</scope>
    <source>
        <strain evidence="3 4">DSM 45347</strain>
    </source>
</reference>
<feature type="region of interest" description="Disordered" evidence="1">
    <location>
        <begin position="1"/>
        <end position="22"/>
    </location>
</feature>
<dbReference type="AlphaFoldDB" id="A0A4R4N821"/>
<dbReference type="OrthoDB" id="9796486at2"/>
<dbReference type="SUPFAM" id="SSF50475">
    <property type="entry name" value="FMN-binding split barrel"/>
    <property type="match status" value="1"/>
</dbReference>
<dbReference type="InterPro" id="IPR011576">
    <property type="entry name" value="Pyridox_Oxase_N"/>
</dbReference>
<evidence type="ECO:0000256" key="1">
    <source>
        <dbReference type="SAM" id="MobiDB-lite"/>
    </source>
</evidence>
<proteinExistence type="predicted"/>
<keyword evidence="4" id="KW-1185">Reference proteome</keyword>
<accession>A0A4R4N821</accession>
<dbReference type="Pfam" id="PF01243">
    <property type="entry name" value="PNPOx_N"/>
    <property type="match status" value="1"/>
</dbReference>
<dbReference type="Proteomes" id="UP000295431">
    <property type="component" value="Unassembled WGS sequence"/>
</dbReference>
<protein>
    <submittedName>
        <fullName evidence="3">Oxidoreductase</fullName>
    </submittedName>
</protein>
<comment type="caution">
    <text evidence="3">The sequence shown here is derived from an EMBL/GenBank/DDBJ whole genome shotgun (WGS) entry which is preliminary data.</text>
</comment>
<dbReference type="InterPro" id="IPR012349">
    <property type="entry name" value="Split_barrel_FMN-bd"/>
</dbReference>
<organism evidence="3 4">
    <name type="scientific">Actinomadura bangladeshensis</name>
    <dbReference type="NCBI Taxonomy" id="453573"/>
    <lineage>
        <taxon>Bacteria</taxon>
        <taxon>Bacillati</taxon>
        <taxon>Actinomycetota</taxon>
        <taxon>Actinomycetes</taxon>
        <taxon>Streptosporangiales</taxon>
        <taxon>Thermomonosporaceae</taxon>
        <taxon>Actinomadura</taxon>
    </lineage>
</organism>
<evidence type="ECO:0000313" key="3">
    <source>
        <dbReference type="EMBL" id="TDC05058.1"/>
    </source>
</evidence>
<dbReference type="Gene3D" id="2.30.110.10">
    <property type="entry name" value="Electron Transport, Fmn-binding Protein, Chain A"/>
    <property type="match status" value="1"/>
</dbReference>